<evidence type="ECO:0008006" key="3">
    <source>
        <dbReference type="Google" id="ProtNLM"/>
    </source>
</evidence>
<comment type="caution">
    <text evidence="1">The sequence shown here is derived from an EMBL/GenBank/DDBJ whole genome shotgun (WGS) entry which is preliminary data.</text>
</comment>
<sequence>MQVWRVHACREPDNSPHPTLNLRASDTCQASHQYDRLLPGNMAPRKFSLAAFASLLRKKPAAKDKILVLGAGEPVGGAVLAAIVQKYSKDLNIVAAVSTRHEAQKLQQQHPSIRTTIGNVENPAFLETAAQTAKIVINTHASPSSSAATAAAHLVHVLSHNACTHTFYIHTSSIAVLEASPSDPTAQRSETITTKAREETQLKRKGDVRASVHRIWNDVADIDEIRARPASDGYARVDAAVREAVRAAEKRSGKRRKKGGQQRVRLAVVAPGVVYGSASLSTHGSGSPQEISGGIGMRDEREVGVVHVADLVQLYLLLVEQAVLVPSAQGKNEKARPWDRREWAWEECWGLHAFYFAVAEHMRAGELRRLHTESSRRIEEDERCGDQESDRMAEKKDNDVVVEMRCYSERAKWILGWVPHEWHEWHDW</sequence>
<evidence type="ECO:0000313" key="2">
    <source>
        <dbReference type="Proteomes" id="UP001360953"/>
    </source>
</evidence>
<organism evidence="1 2">
    <name type="scientific">Phyllosticta citribraziliensis</name>
    <dbReference type="NCBI Taxonomy" id="989973"/>
    <lineage>
        <taxon>Eukaryota</taxon>
        <taxon>Fungi</taxon>
        <taxon>Dikarya</taxon>
        <taxon>Ascomycota</taxon>
        <taxon>Pezizomycotina</taxon>
        <taxon>Dothideomycetes</taxon>
        <taxon>Dothideomycetes incertae sedis</taxon>
        <taxon>Botryosphaeriales</taxon>
        <taxon>Phyllostictaceae</taxon>
        <taxon>Phyllosticta</taxon>
    </lineage>
</organism>
<dbReference type="RefSeq" id="XP_066659435.1">
    <property type="nucleotide sequence ID" value="XM_066798622.1"/>
</dbReference>
<dbReference type="EMBL" id="JBBPEH010000001">
    <property type="protein sequence ID" value="KAK7544200.1"/>
    <property type="molecule type" value="Genomic_DNA"/>
</dbReference>
<evidence type="ECO:0000313" key="1">
    <source>
        <dbReference type="EMBL" id="KAK7544200.1"/>
    </source>
</evidence>
<dbReference type="PANTHER" id="PTHR48079:SF6">
    <property type="entry name" value="NAD(P)-BINDING DOMAIN-CONTAINING PROTEIN-RELATED"/>
    <property type="match status" value="1"/>
</dbReference>
<reference evidence="1 2" key="1">
    <citation type="submission" date="2024-04" db="EMBL/GenBank/DDBJ databases">
        <title>Phyllosticta paracitricarpa is synonymous to the EU quarantine fungus P. citricarpa based on phylogenomic analyses.</title>
        <authorList>
            <consortium name="Lawrence Berkeley National Laboratory"/>
            <person name="Van ingen-buijs V.A."/>
            <person name="Van westerhoven A.C."/>
            <person name="Haridas S."/>
            <person name="Skiadas P."/>
            <person name="Martin F."/>
            <person name="Groenewald J.Z."/>
            <person name="Crous P.W."/>
            <person name="Seidl M.F."/>
        </authorList>
    </citation>
    <scope>NUCLEOTIDE SEQUENCE [LARGE SCALE GENOMIC DNA]</scope>
    <source>
        <strain evidence="1 2">CPC 17464</strain>
    </source>
</reference>
<dbReference type="InterPro" id="IPR051783">
    <property type="entry name" value="NAD(P)-dependent_oxidoreduct"/>
</dbReference>
<dbReference type="SUPFAM" id="SSF51735">
    <property type="entry name" value="NAD(P)-binding Rossmann-fold domains"/>
    <property type="match status" value="1"/>
</dbReference>
<dbReference type="Gene3D" id="3.40.50.720">
    <property type="entry name" value="NAD(P)-binding Rossmann-like Domain"/>
    <property type="match status" value="1"/>
</dbReference>
<dbReference type="Proteomes" id="UP001360953">
    <property type="component" value="Unassembled WGS sequence"/>
</dbReference>
<dbReference type="InterPro" id="IPR036291">
    <property type="entry name" value="NAD(P)-bd_dom_sf"/>
</dbReference>
<accession>A0ABR1MBK3</accession>
<dbReference type="GeneID" id="92031528"/>
<gene>
    <name evidence="1" type="ORF">J3D65DRAFT_608792</name>
</gene>
<protein>
    <recommendedName>
        <fullName evidence="3">NAD(P)-binding domain-containing protein</fullName>
    </recommendedName>
</protein>
<keyword evidence="2" id="KW-1185">Reference proteome</keyword>
<name>A0ABR1MBK3_9PEZI</name>
<dbReference type="PANTHER" id="PTHR48079">
    <property type="entry name" value="PROTEIN YEEZ"/>
    <property type="match status" value="1"/>
</dbReference>
<proteinExistence type="predicted"/>